<feature type="domain" description="DNA methylase N-4/N-6" evidence="5">
    <location>
        <begin position="8"/>
        <end position="333"/>
    </location>
</feature>
<dbReference type="InterPro" id="IPR001091">
    <property type="entry name" value="RM_Methyltransferase"/>
</dbReference>
<dbReference type="InterPro" id="IPR002052">
    <property type="entry name" value="DNA_methylase_N6_adenine_CS"/>
</dbReference>
<dbReference type="GO" id="GO:0003677">
    <property type="term" value="F:DNA binding"/>
    <property type="evidence" value="ECO:0007669"/>
    <property type="project" value="InterPro"/>
</dbReference>
<keyword evidence="3 6" id="KW-0808">Transferase</keyword>
<evidence type="ECO:0000259" key="5">
    <source>
        <dbReference type="Pfam" id="PF01555"/>
    </source>
</evidence>
<gene>
    <name evidence="6" type="ORF">EGH31_0180</name>
</gene>
<comment type="similarity">
    <text evidence="1 4">Belongs to the N(4)/N(6)-methyltransferase family.</text>
</comment>
<accession>A0AAQ2BL51</accession>
<dbReference type="InterPro" id="IPR002941">
    <property type="entry name" value="DNA_methylase_N4/N6"/>
</dbReference>
<dbReference type="SUPFAM" id="SSF53335">
    <property type="entry name" value="S-adenosyl-L-methionine-dependent methyltransferases"/>
    <property type="match status" value="1"/>
</dbReference>
<dbReference type="EC" id="2.1.1.-" evidence="4"/>
<evidence type="ECO:0000313" key="7">
    <source>
        <dbReference type="Proteomes" id="UP000294998"/>
    </source>
</evidence>
<dbReference type="InterPro" id="IPR029063">
    <property type="entry name" value="SAM-dependent_MTases_sf"/>
</dbReference>
<evidence type="ECO:0000313" key="6">
    <source>
        <dbReference type="EMBL" id="TDN44131.1"/>
    </source>
</evidence>
<reference evidence="6 7" key="1">
    <citation type="submission" date="2018-12" db="EMBL/GenBank/DDBJ databases">
        <authorList>
            <person name="Fluit A.C."/>
        </authorList>
    </citation>
    <scope>NUCLEOTIDE SEQUENCE [LARGE SCALE GENOMIC DNA]</scope>
    <source>
        <strain evidence="6 7">16-549009</strain>
    </source>
</reference>
<evidence type="ECO:0000256" key="4">
    <source>
        <dbReference type="RuleBase" id="RU362026"/>
    </source>
</evidence>
<dbReference type="EMBL" id="RWKG01000003">
    <property type="protein sequence ID" value="TDN44131.1"/>
    <property type="molecule type" value="Genomic_DNA"/>
</dbReference>
<proteinExistence type="inferred from homology"/>
<dbReference type="GO" id="GO:0032259">
    <property type="term" value="P:methylation"/>
    <property type="evidence" value="ECO:0007669"/>
    <property type="project" value="UniProtKB-KW"/>
</dbReference>
<evidence type="ECO:0000256" key="1">
    <source>
        <dbReference type="ARBA" id="ARBA00006594"/>
    </source>
</evidence>
<dbReference type="GO" id="GO:0008170">
    <property type="term" value="F:N-methyltransferase activity"/>
    <property type="evidence" value="ECO:0007669"/>
    <property type="project" value="InterPro"/>
</dbReference>
<organism evidence="6 7">
    <name type="scientific">Haemophilus haemolyticus</name>
    <dbReference type="NCBI Taxonomy" id="726"/>
    <lineage>
        <taxon>Bacteria</taxon>
        <taxon>Pseudomonadati</taxon>
        <taxon>Pseudomonadota</taxon>
        <taxon>Gammaproteobacteria</taxon>
        <taxon>Pasteurellales</taxon>
        <taxon>Pasteurellaceae</taxon>
        <taxon>Haemophilus</taxon>
    </lineage>
</organism>
<evidence type="ECO:0000256" key="2">
    <source>
        <dbReference type="ARBA" id="ARBA00022603"/>
    </source>
</evidence>
<dbReference type="Pfam" id="PF01555">
    <property type="entry name" value="N6_N4_Mtase"/>
    <property type="match status" value="1"/>
</dbReference>
<name>A0AAQ2BL51_HAEHA</name>
<dbReference type="PRINTS" id="PR00508">
    <property type="entry name" value="S21N4MTFRASE"/>
</dbReference>
<dbReference type="PROSITE" id="PS00092">
    <property type="entry name" value="N6_MTASE"/>
    <property type="match status" value="1"/>
</dbReference>
<evidence type="ECO:0000256" key="3">
    <source>
        <dbReference type="ARBA" id="ARBA00022679"/>
    </source>
</evidence>
<keyword evidence="2 6" id="KW-0489">Methyltransferase</keyword>
<sequence>MPFYAGQVKCIYIDPPYNTGNAFEHYDDNLENSIWYSLMYPRLELLHSLLKEDGFFCCQIDDSQSSYLKIILDEIFGRDNYLTTLYIKVRYPEKTLKEDMDFHKEVEQIHIYRKSRLAKPYLNKLDVGFEKFTYYINELSEPSKTIYLGGKQIDIFDKNSFEIIEKEGSEFGLKEIWASGTILDGNSSGRFFRDYLTGRSESDGLGVLYKVYGIGDDNLSYRYFTGPKKATATKGKYYQGVPKNKLNEETIFKKIPINSFYDFAANFGNCRQEGDVGFRGGKKPEILIRTLLGYFSNEGDIILDSFLGSGTTVAVAHKMNRRYIGIEIGQHAKTHVVPRLKKVIEGEQGGISKAVNWQGGGAFRFCELGETIFDEFGSINPDIDFEALAAHIWYLENRFPWQKTAEKSQLVGIHNGKAYYLLYNGIWGDRTVNGGNVLTSKMLKNLPHFDELLAQGLDMVVYGEGCRLMASRLAEKRITFKHIPHDVSAQ</sequence>
<dbReference type="AlphaFoldDB" id="A0AAQ2BL51"/>
<protein>
    <recommendedName>
        <fullName evidence="4">Methyltransferase</fullName>
        <ecNumber evidence="4">2.1.1.-</ecNumber>
    </recommendedName>
</protein>
<dbReference type="Gene3D" id="3.40.50.150">
    <property type="entry name" value="Vaccinia Virus protein VP39"/>
    <property type="match status" value="1"/>
</dbReference>
<dbReference type="Proteomes" id="UP000294998">
    <property type="component" value="Unassembled WGS sequence"/>
</dbReference>
<comment type="caution">
    <text evidence="6">The sequence shown here is derived from an EMBL/GenBank/DDBJ whole genome shotgun (WGS) entry which is preliminary data.</text>
</comment>